<dbReference type="InterPro" id="IPR043504">
    <property type="entry name" value="Peptidase_S1_PA_chymotrypsin"/>
</dbReference>
<protein>
    <submittedName>
        <fullName evidence="2">S1 family peptidase</fullName>
    </submittedName>
</protein>
<accession>A0A921F3H9</accession>
<dbReference type="Gene3D" id="2.40.10.10">
    <property type="entry name" value="Trypsin-like serine proteases"/>
    <property type="match status" value="2"/>
</dbReference>
<proteinExistence type="predicted"/>
<sequence>MRVTFLRLIPSSARALWAILFAVALVGSLLTSAAAFAPSAQAQEAPPVVGGGTPLLFAGGHALCTATASGWDNANRAVVFTAGHCSSDIGEAVEVPGAGAVGHVVARNEVLDYSVVEVDTNKVTPVRQAGVADRGAPPNQGDNICKLGASTGLTCGPTWQVDDNTIYSQVCAGRGDSGGPVMNGDRLVGMLNGGTMPPMARDVGVGSVGNVLPECFVSWQHPFFLPAYGTTFDAIVGDATARNWPGAGFRMA</sequence>
<dbReference type="AlphaFoldDB" id="A0A921F3H9"/>
<dbReference type="RefSeq" id="WP_303912774.1">
    <property type="nucleotide sequence ID" value="NZ_DYXM01000163.1"/>
</dbReference>
<dbReference type="Proteomes" id="UP000776650">
    <property type="component" value="Unassembled WGS sequence"/>
</dbReference>
<dbReference type="PROSITE" id="PS00135">
    <property type="entry name" value="TRYPSIN_SER"/>
    <property type="match status" value="1"/>
</dbReference>
<evidence type="ECO:0000256" key="1">
    <source>
        <dbReference type="SAM" id="SignalP"/>
    </source>
</evidence>
<comment type="caution">
    <text evidence="2">The sequence shown here is derived from an EMBL/GenBank/DDBJ whole genome shotgun (WGS) entry which is preliminary data.</text>
</comment>
<dbReference type="EMBL" id="DYXM01000163">
    <property type="protein sequence ID" value="HJE91047.1"/>
    <property type="molecule type" value="Genomic_DNA"/>
</dbReference>
<dbReference type="CDD" id="cd21112">
    <property type="entry name" value="alphaLP-like"/>
    <property type="match status" value="1"/>
</dbReference>
<keyword evidence="1" id="KW-0732">Signal</keyword>
<organism evidence="2 3">
    <name type="scientific">Dietzia timorensis</name>
    <dbReference type="NCBI Taxonomy" id="499555"/>
    <lineage>
        <taxon>Bacteria</taxon>
        <taxon>Bacillati</taxon>
        <taxon>Actinomycetota</taxon>
        <taxon>Actinomycetes</taxon>
        <taxon>Mycobacteriales</taxon>
        <taxon>Dietziaceae</taxon>
        <taxon>Dietzia</taxon>
    </lineage>
</organism>
<evidence type="ECO:0000313" key="2">
    <source>
        <dbReference type="EMBL" id="HJE91047.1"/>
    </source>
</evidence>
<gene>
    <name evidence="2" type="ORF">K8V11_08575</name>
</gene>
<reference evidence="2" key="1">
    <citation type="journal article" date="2021" name="PeerJ">
        <title>Extensive microbial diversity within the chicken gut microbiome revealed by metagenomics and culture.</title>
        <authorList>
            <person name="Gilroy R."/>
            <person name="Ravi A."/>
            <person name="Getino M."/>
            <person name="Pursley I."/>
            <person name="Horton D.L."/>
            <person name="Alikhan N.F."/>
            <person name="Baker D."/>
            <person name="Gharbi K."/>
            <person name="Hall N."/>
            <person name="Watson M."/>
            <person name="Adriaenssens E.M."/>
            <person name="Foster-Nyarko E."/>
            <person name="Jarju S."/>
            <person name="Secka A."/>
            <person name="Antonio M."/>
            <person name="Oren A."/>
            <person name="Chaudhuri R.R."/>
            <person name="La Ragione R."/>
            <person name="Hildebrand F."/>
            <person name="Pallen M.J."/>
        </authorList>
    </citation>
    <scope>NUCLEOTIDE SEQUENCE</scope>
    <source>
        <strain evidence="2">ChiGjej1B1-18357</strain>
    </source>
</reference>
<name>A0A921F3H9_9ACTN</name>
<reference evidence="2" key="2">
    <citation type="submission" date="2021-09" db="EMBL/GenBank/DDBJ databases">
        <authorList>
            <person name="Gilroy R."/>
        </authorList>
    </citation>
    <scope>NUCLEOTIDE SEQUENCE</scope>
    <source>
        <strain evidence="2">ChiGjej1B1-18357</strain>
    </source>
</reference>
<dbReference type="InterPro" id="IPR033116">
    <property type="entry name" value="TRYPSIN_SER"/>
</dbReference>
<evidence type="ECO:0000313" key="3">
    <source>
        <dbReference type="Proteomes" id="UP000776650"/>
    </source>
</evidence>
<feature type="chain" id="PRO_5038047824" evidence="1">
    <location>
        <begin position="43"/>
        <end position="252"/>
    </location>
</feature>
<dbReference type="SUPFAM" id="SSF50494">
    <property type="entry name" value="Trypsin-like serine proteases"/>
    <property type="match status" value="1"/>
</dbReference>
<dbReference type="InterPro" id="IPR009003">
    <property type="entry name" value="Peptidase_S1_PA"/>
</dbReference>
<feature type="signal peptide" evidence="1">
    <location>
        <begin position="1"/>
        <end position="42"/>
    </location>
</feature>